<dbReference type="GO" id="GO:0016783">
    <property type="term" value="F:sulfurtransferase activity"/>
    <property type="evidence" value="ECO:0007669"/>
    <property type="project" value="InterPro"/>
</dbReference>
<dbReference type="Pfam" id="PF02635">
    <property type="entry name" value="DsrE"/>
    <property type="match status" value="1"/>
</dbReference>
<dbReference type="STRING" id="247633.GP2143_06554"/>
<dbReference type="SUPFAM" id="SSF75169">
    <property type="entry name" value="DsrEFH-like"/>
    <property type="match status" value="1"/>
</dbReference>
<keyword evidence="4" id="KW-0808">Transferase</keyword>
<comment type="subcellular location">
    <subcellularLocation>
        <location evidence="1">Cytoplasm</location>
    </subcellularLocation>
</comment>
<sequence>MKFSILVLGSPYSNQSVNTALRFAKAVVASEHSLYRVFFYHDAVQCGNALVTPPQDDVDIPAEWQQISETDTAELIVCIASALKRGVLDTTEAERYEKDSSNLADEFIISGLGQMVDATIHSDRVITFGP</sequence>
<proteinExistence type="inferred from homology"/>
<dbReference type="NCBIfam" id="NF001237">
    <property type="entry name" value="PRK00207.1"/>
    <property type="match status" value="1"/>
</dbReference>
<dbReference type="PANTHER" id="PTHR34874:SF3">
    <property type="entry name" value="SULFURTRANSFERASE TUSD"/>
    <property type="match status" value="1"/>
</dbReference>
<gene>
    <name evidence="5" type="ORF">GP2143_06554</name>
</gene>
<evidence type="ECO:0000256" key="4">
    <source>
        <dbReference type="ARBA" id="ARBA00022679"/>
    </source>
</evidence>
<dbReference type="InterPro" id="IPR003787">
    <property type="entry name" value="Sulphur_relay_DsrE/F-like"/>
</dbReference>
<keyword evidence="3" id="KW-0963">Cytoplasm</keyword>
<dbReference type="GO" id="GO:0097163">
    <property type="term" value="F:sulfur carrier activity"/>
    <property type="evidence" value="ECO:0007669"/>
    <property type="project" value="TreeGrafter"/>
</dbReference>
<dbReference type="AlphaFoldDB" id="A0YGR4"/>
<accession>A0YGR4</accession>
<dbReference type="EMBL" id="AAVT01000012">
    <property type="protein sequence ID" value="EAW29932.1"/>
    <property type="molecule type" value="Genomic_DNA"/>
</dbReference>
<comment type="caution">
    <text evidence="5">The sequence shown here is derived from an EMBL/GenBank/DDBJ whole genome shotgun (WGS) entry which is preliminary data.</text>
</comment>
<evidence type="ECO:0000256" key="3">
    <source>
        <dbReference type="ARBA" id="ARBA00022490"/>
    </source>
</evidence>
<keyword evidence="6" id="KW-1185">Reference proteome</keyword>
<dbReference type="eggNOG" id="COG1553">
    <property type="taxonomic scope" value="Bacteria"/>
</dbReference>
<dbReference type="PANTHER" id="PTHR34874">
    <property type="entry name" value="PROTEIN YCHN"/>
    <property type="match status" value="1"/>
</dbReference>
<evidence type="ECO:0000256" key="1">
    <source>
        <dbReference type="ARBA" id="ARBA00004496"/>
    </source>
</evidence>
<evidence type="ECO:0000256" key="2">
    <source>
        <dbReference type="ARBA" id="ARBA00007067"/>
    </source>
</evidence>
<dbReference type="InterPro" id="IPR017463">
    <property type="entry name" value="Sulphur_relay_TusD/DsrE"/>
</dbReference>
<dbReference type="NCBIfam" id="TIGR03012">
    <property type="entry name" value="sulf_tusD_dsrE"/>
    <property type="match status" value="1"/>
</dbReference>
<dbReference type="GO" id="GO:0002143">
    <property type="term" value="P:tRNA wobble position uridine thiolation"/>
    <property type="evidence" value="ECO:0007669"/>
    <property type="project" value="TreeGrafter"/>
</dbReference>
<evidence type="ECO:0000313" key="6">
    <source>
        <dbReference type="Proteomes" id="UP000004931"/>
    </source>
</evidence>
<dbReference type="FunFam" id="3.40.1260.10:FF:000001">
    <property type="entry name" value="Sulfurtransferase TusD"/>
    <property type="match status" value="1"/>
</dbReference>
<name>A0YGR4_9GAMM</name>
<organism evidence="5 6">
    <name type="scientific">marine gamma proteobacterium HTCC2143</name>
    <dbReference type="NCBI Taxonomy" id="247633"/>
    <lineage>
        <taxon>Bacteria</taxon>
        <taxon>Pseudomonadati</taxon>
        <taxon>Pseudomonadota</taxon>
        <taxon>Gammaproteobacteria</taxon>
        <taxon>Cellvibrionales</taxon>
        <taxon>Spongiibacteraceae</taxon>
        <taxon>BD1-7 clade</taxon>
    </lineage>
</organism>
<dbReference type="Proteomes" id="UP000004931">
    <property type="component" value="Unassembled WGS sequence"/>
</dbReference>
<dbReference type="OrthoDB" id="9787483at2"/>
<dbReference type="GO" id="GO:1990228">
    <property type="term" value="C:sulfurtransferase complex"/>
    <property type="evidence" value="ECO:0007669"/>
    <property type="project" value="TreeGrafter"/>
</dbReference>
<comment type="similarity">
    <text evidence="2">Belongs to the DsrE/TusD family.</text>
</comment>
<reference evidence="5 6" key="1">
    <citation type="journal article" date="2010" name="J. Bacteriol.">
        <title>Genome sequence of the oligotrophic marine Gammaproteobacterium HTCC2143, isolated from the Oregon Coast.</title>
        <authorList>
            <person name="Oh H.M."/>
            <person name="Kang I."/>
            <person name="Ferriera S."/>
            <person name="Giovannoni S.J."/>
            <person name="Cho J.C."/>
        </authorList>
    </citation>
    <scope>NUCLEOTIDE SEQUENCE [LARGE SCALE GENOMIC DNA]</scope>
    <source>
        <strain evidence="5 6">HTCC2143</strain>
    </source>
</reference>
<dbReference type="Gene3D" id="3.40.1260.10">
    <property type="entry name" value="DsrEFH-like"/>
    <property type="match status" value="1"/>
</dbReference>
<dbReference type="InterPro" id="IPR027396">
    <property type="entry name" value="DsrEFH-like"/>
</dbReference>
<evidence type="ECO:0000313" key="5">
    <source>
        <dbReference type="EMBL" id="EAW29932.1"/>
    </source>
</evidence>
<protein>
    <submittedName>
        <fullName evidence="5">Uncharacterized conserved protein involved in intracellular sulfur reduction</fullName>
    </submittedName>
</protein>